<evidence type="ECO:0000256" key="5">
    <source>
        <dbReference type="RuleBase" id="RU362066"/>
    </source>
</evidence>
<dbReference type="Pfam" id="PF07195">
    <property type="entry name" value="FliD_C"/>
    <property type="match status" value="1"/>
</dbReference>
<comment type="function">
    <text evidence="5">Required for morphogenesis and for the elongation of the flagellar filament by facilitating polymerization of the flagellin monomers at the tip of growing filament. Forms a capping structure, which prevents flagellin subunits (transported through the central channel of the flagellum) from leaking out without polymerization at the distal end.</text>
</comment>
<dbReference type="PANTHER" id="PTHR30288">
    <property type="entry name" value="FLAGELLAR CAP/ASSEMBLY PROTEIN FLID"/>
    <property type="match status" value="1"/>
</dbReference>
<evidence type="ECO:0000313" key="9">
    <source>
        <dbReference type="Proteomes" id="UP000665561"/>
    </source>
</evidence>
<comment type="caution">
    <text evidence="8">The sequence shown here is derived from an EMBL/GenBank/DDBJ whole genome shotgun (WGS) entry which is preliminary data.</text>
</comment>
<keyword evidence="8" id="KW-0969">Cilium</keyword>
<feature type="domain" description="Flagellar hook-associated protein 2 C-terminal" evidence="7">
    <location>
        <begin position="210"/>
        <end position="482"/>
    </location>
</feature>
<dbReference type="InterPro" id="IPR040026">
    <property type="entry name" value="FliD"/>
</dbReference>
<dbReference type="Proteomes" id="UP000665561">
    <property type="component" value="Unassembled WGS sequence"/>
</dbReference>
<evidence type="ECO:0000259" key="7">
    <source>
        <dbReference type="Pfam" id="PF07195"/>
    </source>
</evidence>
<evidence type="ECO:0000256" key="2">
    <source>
        <dbReference type="ARBA" id="ARBA00011255"/>
    </source>
</evidence>
<dbReference type="InterPro" id="IPR003481">
    <property type="entry name" value="FliD_N"/>
</dbReference>
<keyword evidence="8" id="KW-0966">Cell projection</keyword>
<dbReference type="InterPro" id="IPR010809">
    <property type="entry name" value="FliD_C"/>
</dbReference>
<protein>
    <recommendedName>
        <fullName evidence="5">Flagellar hook-associated protein 2</fullName>
        <shortName evidence="5">HAP2</shortName>
    </recommendedName>
    <alternativeName>
        <fullName evidence="5">Flagellar cap protein</fullName>
    </alternativeName>
</protein>
<gene>
    <name evidence="8" type="primary">fliD</name>
    <name evidence="8" type="ORF">GT019_22785</name>
</gene>
<reference evidence="8 9" key="1">
    <citation type="submission" date="2020-01" db="EMBL/GenBank/DDBJ databases">
        <title>Paenibacillus soybeanensis sp. nov. isolated from the nodules of soybean (Glycine max(L.) Merr).</title>
        <authorList>
            <person name="Wang H."/>
        </authorList>
    </citation>
    <scope>NUCLEOTIDE SEQUENCE [LARGE SCALE GENOMIC DNA]</scope>
    <source>
        <strain evidence="8 9">T1</strain>
    </source>
</reference>
<dbReference type="EMBL" id="JAAAMV010000023">
    <property type="protein sequence ID" value="NBD26710.1"/>
    <property type="molecule type" value="Genomic_DNA"/>
</dbReference>
<keyword evidence="5" id="KW-0964">Secreted</keyword>
<comment type="similarity">
    <text evidence="1 5">Belongs to the FliD family.</text>
</comment>
<organism evidence="8 9">
    <name type="scientific">Paenibacillus glycinis</name>
    <dbReference type="NCBI Taxonomy" id="2697035"/>
    <lineage>
        <taxon>Bacteria</taxon>
        <taxon>Bacillati</taxon>
        <taxon>Bacillota</taxon>
        <taxon>Bacilli</taxon>
        <taxon>Bacillales</taxon>
        <taxon>Paenibacillaceae</taxon>
        <taxon>Paenibacillus</taxon>
    </lineage>
</organism>
<evidence type="ECO:0000256" key="3">
    <source>
        <dbReference type="ARBA" id="ARBA00023054"/>
    </source>
</evidence>
<evidence type="ECO:0000259" key="6">
    <source>
        <dbReference type="Pfam" id="PF02465"/>
    </source>
</evidence>
<accession>A0ABW9XVT3</accession>
<sequence length="492" mass="52890">MTVRITGLSSGMDVDAMVKTLMKAEQGKKDKLVQQQTSLQWKQEAYRDVATSLVDFRQNKMSNYNLNSILTSRKAEVTGNSSAVAVTSTSSSASGTMNVAVQNVATSSSGIYNVSSRGTNPFAYNTSDPAQNTFTVNGKTVEIKADDTLDSVIKRINSDKDINATVMYSNGRLSITNNATGSSSDPAKAAVITGPGFIESTDPGYQRVVGQDANYKINGLAYSSSTNNVTVNGFSLQLKAATGSNGAAIISTSVDTDKIVNAIKSFITDYNSILDQVNGKLNEAIYRDYKPLTQDQEDAMSDKQAELWESKAKSGLLSNDATLSSMISSMRTMMVTGFDDGKGNKISLQSIGITTGQWTDYGKLVIGDEDKLRKAIESNPDGVAKLFTATGTDPKNPTSTDSGIFTKISATVLNSLQMLSTKAGTSAYSTDKNGTFIANSSISEQLRTLTKQISDQDAYLKRKEDQYYAQFSAMETAMNRYSAQSSAFSSYQ</sequence>
<keyword evidence="9" id="KW-1185">Reference proteome</keyword>
<comment type="subcellular location">
    <subcellularLocation>
        <location evidence="5">Secreted</location>
    </subcellularLocation>
    <subcellularLocation>
        <location evidence="5">Bacterial flagellum</location>
    </subcellularLocation>
</comment>
<comment type="subunit">
    <text evidence="2 5">Homopentamer.</text>
</comment>
<keyword evidence="4 5" id="KW-0975">Bacterial flagellum</keyword>
<dbReference type="RefSeq" id="WP_161745734.1">
    <property type="nucleotide sequence ID" value="NZ_JAAAMV010000023.1"/>
</dbReference>
<name>A0ABW9XVT3_9BACL</name>
<keyword evidence="8" id="KW-0282">Flagellum</keyword>
<keyword evidence="3" id="KW-0175">Coiled coil</keyword>
<evidence type="ECO:0000256" key="4">
    <source>
        <dbReference type="ARBA" id="ARBA00023143"/>
    </source>
</evidence>
<evidence type="ECO:0000256" key="1">
    <source>
        <dbReference type="ARBA" id="ARBA00009764"/>
    </source>
</evidence>
<proteinExistence type="inferred from homology"/>
<feature type="domain" description="Flagellar hook-associated protein 2 N-terminal" evidence="6">
    <location>
        <begin position="10"/>
        <end position="107"/>
    </location>
</feature>
<dbReference type="PANTHER" id="PTHR30288:SF0">
    <property type="entry name" value="FLAGELLAR HOOK-ASSOCIATED PROTEIN 2"/>
    <property type="match status" value="1"/>
</dbReference>
<dbReference type="Pfam" id="PF02465">
    <property type="entry name" value="FliD_N"/>
    <property type="match status" value="1"/>
</dbReference>
<evidence type="ECO:0000313" key="8">
    <source>
        <dbReference type="EMBL" id="NBD26710.1"/>
    </source>
</evidence>